<keyword evidence="5" id="KW-1185">Reference proteome</keyword>
<dbReference type="Pfam" id="PF03194">
    <property type="entry name" value="LUC7"/>
    <property type="match status" value="1"/>
</dbReference>
<dbReference type="PANTHER" id="PTHR12375">
    <property type="entry name" value="RNA-BINDING PROTEIN LUC7-RELATED"/>
    <property type="match status" value="1"/>
</dbReference>
<dbReference type="EMBL" id="CP092864">
    <property type="protein sequence ID" value="UYV62346.1"/>
    <property type="molecule type" value="Genomic_DNA"/>
</dbReference>
<evidence type="ECO:0000256" key="3">
    <source>
        <dbReference type="SAM" id="MobiDB-lite"/>
    </source>
</evidence>
<evidence type="ECO:0000256" key="2">
    <source>
        <dbReference type="SAM" id="Coils"/>
    </source>
</evidence>
<name>A0ABY6K0H4_9ARAC</name>
<dbReference type="InterPro" id="IPR004882">
    <property type="entry name" value="Luc7-rel"/>
</dbReference>
<feature type="compositionally biased region" description="Basic and acidic residues" evidence="3">
    <location>
        <begin position="323"/>
        <end position="342"/>
    </location>
</feature>
<proteinExistence type="inferred from homology"/>
<comment type="similarity">
    <text evidence="1">Belongs to the Luc7 family.</text>
</comment>
<feature type="coiled-coil region" evidence="2">
    <location>
        <begin position="236"/>
        <end position="263"/>
    </location>
</feature>
<feature type="region of interest" description="Disordered" evidence="3">
    <location>
        <begin position="323"/>
        <end position="404"/>
    </location>
</feature>
<protein>
    <submittedName>
        <fullName evidence="4">LUC7L</fullName>
    </submittedName>
</protein>
<evidence type="ECO:0000313" key="4">
    <source>
        <dbReference type="EMBL" id="UYV62346.1"/>
    </source>
</evidence>
<reference evidence="4 5" key="1">
    <citation type="submission" date="2022-01" db="EMBL/GenBank/DDBJ databases">
        <title>A chromosomal length assembly of Cordylochernes scorpioides.</title>
        <authorList>
            <person name="Zeh D."/>
            <person name="Zeh J."/>
        </authorList>
    </citation>
    <scope>NUCLEOTIDE SEQUENCE [LARGE SCALE GENOMIC DNA]</scope>
    <source>
        <strain evidence="4">IN4F17</strain>
        <tissue evidence="4">Whole Body</tissue>
    </source>
</reference>
<evidence type="ECO:0000256" key="1">
    <source>
        <dbReference type="ARBA" id="ARBA00005655"/>
    </source>
</evidence>
<feature type="compositionally biased region" description="Basic residues" evidence="3">
    <location>
        <begin position="360"/>
        <end position="379"/>
    </location>
</feature>
<accession>A0ABY6K0H4</accession>
<evidence type="ECO:0000313" key="5">
    <source>
        <dbReference type="Proteomes" id="UP001235939"/>
    </source>
</evidence>
<dbReference type="Proteomes" id="UP001235939">
    <property type="component" value="Chromosome 02"/>
</dbReference>
<sequence length="404" mass="47151">MDALQVSWRQVVRRIIGSSMSPGVSAVWRREATGWRVFHRTAVNADSRHEDLTHELVSSEGWMSAKLVALERKVIPQPPLLLAKPNMVPCVGENNRYKVHFTDHRVCKSFLLNCCPHDILASTRMDLGECNKIHDHALRADYEKAAKKKDFFYDLDAMEHLQNFINDCDRRTEQSKRKLAESQEELSAEATTKAKGVAHFCIRLLQQRCCVVQLNRVHELAEQIGKKLAEAEKLGAEGLVEESLRAMEQVEEIKRQKFNAEQEYRSAMPASSYQQQKLRVCEVCSAYLGIHDNDRRLADHFGGKLHLGFITIRERLEELKKTVAERRQHGRAERPREPEERVAALPQRGASFEEKYESPRRRHRSRSREHRRRHRSRSNHRYEEDRHHHRHHDSLSLKLTLYLS</sequence>
<keyword evidence="2" id="KW-0175">Coiled coil</keyword>
<gene>
    <name evidence="4" type="ORF">LAZ67_2000196</name>
</gene>
<organism evidence="4 5">
    <name type="scientific">Cordylochernes scorpioides</name>
    <dbReference type="NCBI Taxonomy" id="51811"/>
    <lineage>
        <taxon>Eukaryota</taxon>
        <taxon>Metazoa</taxon>
        <taxon>Ecdysozoa</taxon>
        <taxon>Arthropoda</taxon>
        <taxon>Chelicerata</taxon>
        <taxon>Arachnida</taxon>
        <taxon>Pseudoscorpiones</taxon>
        <taxon>Cheliferoidea</taxon>
        <taxon>Chernetidae</taxon>
        <taxon>Cordylochernes</taxon>
    </lineage>
</organism>